<dbReference type="SUPFAM" id="SSF82185">
    <property type="entry name" value="Histone H3 K4-specific methyltransferase SET7/9 N-terminal domain"/>
    <property type="match status" value="1"/>
</dbReference>
<dbReference type="Pfam" id="PF02493">
    <property type="entry name" value="MORN"/>
    <property type="match status" value="2"/>
</dbReference>
<evidence type="ECO:0000256" key="3">
    <source>
        <dbReference type="ARBA" id="ARBA00022676"/>
    </source>
</evidence>
<evidence type="ECO:0000256" key="7">
    <source>
        <dbReference type="ARBA" id="ARBA00022989"/>
    </source>
</evidence>
<dbReference type="EMBL" id="JACGWS010000004">
    <property type="protein sequence ID" value="MBC8754793.1"/>
    <property type="molecule type" value="Genomic_DNA"/>
</dbReference>
<dbReference type="PANTHER" id="PTHR33908">
    <property type="entry name" value="MANNOSYLTRANSFERASE YKCB-RELATED"/>
    <property type="match status" value="1"/>
</dbReference>
<evidence type="ECO:0000313" key="11">
    <source>
        <dbReference type="Proteomes" id="UP000619238"/>
    </source>
</evidence>
<dbReference type="InterPro" id="IPR050297">
    <property type="entry name" value="LipidA_mod_glycosyltrf_83"/>
</dbReference>
<evidence type="ECO:0000256" key="5">
    <source>
        <dbReference type="ARBA" id="ARBA00022692"/>
    </source>
</evidence>
<feature type="transmembrane region" description="Helical" evidence="9">
    <location>
        <begin position="12"/>
        <end position="31"/>
    </location>
</feature>
<feature type="transmembrane region" description="Helical" evidence="9">
    <location>
        <begin position="97"/>
        <end position="113"/>
    </location>
</feature>
<keyword evidence="4" id="KW-0808">Transferase</keyword>
<name>A0ABR7Q8M7_9FLAO</name>
<evidence type="ECO:0000256" key="1">
    <source>
        <dbReference type="ARBA" id="ARBA00004651"/>
    </source>
</evidence>
<keyword evidence="5 9" id="KW-0812">Transmembrane</keyword>
<evidence type="ECO:0000256" key="8">
    <source>
        <dbReference type="ARBA" id="ARBA00023136"/>
    </source>
</evidence>
<protein>
    <submittedName>
        <fullName evidence="10">Glycosyltransferase family 39 protein</fullName>
    </submittedName>
</protein>
<dbReference type="PANTHER" id="PTHR33908:SF11">
    <property type="entry name" value="MEMBRANE PROTEIN"/>
    <property type="match status" value="1"/>
</dbReference>
<comment type="subcellular location">
    <subcellularLocation>
        <location evidence="1">Cell membrane</location>
        <topology evidence="1">Multi-pass membrane protein</topology>
    </subcellularLocation>
</comment>
<evidence type="ECO:0000256" key="9">
    <source>
        <dbReference type="SAM" id="Phobius"/>
    </source>
</evidence>
<dbReference type="RefSeq" id="WP_187561841.1">
    <property type="nucleotide sequence ID" value="NZ_JACGWS010000004.1"/>
</dbReference>
<keyword evidence="6" id="KW-0677">Repeat</keyword>
<feature type="transmembrane region" description="Helical" evidence="9">
    <location>
        <begin position="209"/>
        <end position="228"/>
    </location>
</feature>
<evidence type="ECO:0000256" key="4">
    <source>
        <dbReference type="ARBA" id="ARBA00022679"/>
    </source>
</evidence>
<feature type="transmembrane region" description="Helical" evidence="9">
    <location>
        <begin position="294"/>
        <end position="312"/>
    </location>
</feature>
<keyword evidence="7 9" id="KW-1133">Transmembrane helix</keyword>
<feature type="transmembrane region" description="Helical" evidence="9">
    <location>
        <begin position="344"/>
        <end position="367"/>
    </location>
</feature>
<evidence type="ECO:0000313" key="10">
    <source>
        <dbReference type="EMBL" id="MBC8754793.1"/>
    </source>
</evidence>
<feature type="transmembrane region" description="Helical" evidence="9">
    <location>
        <begin position="319"/>
        <end position="338"/>
    </location>
</feature>
<dbReference type="InterPro" id="IPR003409">
    <property type="entry name" value="MORN"/>
</dbReference>
<dbReference type="Proteomes" id="UP000619238">
    <property type="component" value="Unassembled WGS sequence"/>
</dbReference>
<evidence type="ECO:0000256" key="6">
    <source>
        <dbReference type="ARBA" id="ARBA00022737"/>
    </source>
</evidence>
<feature type="transmembrane region" description="Helical" evidence="9">
    <location>
        <begin position="379"/>
        <end position="396"/>
    </location>
</feature>
<organism evidence="10 11">
    <name type="scientific">Kordia aestuariivivens</name>
    <dbReference type="NCBI Taxonomy" id="2759037"/>
    <lineage>
        <taxon>Bacteria</taxon>
        <taxon>Pseudomonadati</taxon>
        <taxon>Bacteroidota</taxon>
        <taxon>Flavobacteriia</taxon>
        <taxon>Flavobacteriales</taxon>
        <taxon>Flavobacteriaceae</taxon>
        <taxon>Kordia</taxon>
    </lineage>
</organism>
<dbReference type="Gene3D" id="2.20.110.10">
    <property type="entry name" value="Histone H3 K4-specific methyltransferase SET7/9 N-terminal domain"/>
    <property type="match status" value="1"/>
</dbReference>
<keyword evidence="2" id="KW-1003">Cell membrane</keyword>
<feature type="transmembrane region" description="Helical" evidence="9">
    <location>
        <begin position="173"/>
        <end position="197"/>
    </location>
</feature>
<accession>A0ABR7Q8M7</accession>
<gene>
    <name evidence="10" type="ORF">H2O64_08935</name>
</gene>
<keyword evidence="3" id="KW-0328">Glycosyltransferase</keyword>
<keyword evidence="11" id="KW-1185">Reference proteome</keyword>
<evidence type="ECO:0000256" key="2">
    <source>
        <dbReference type="ARBA" id="ARBA00022475"/>
    </source>
</evidence>
<sequence length="609" mass="70021">MINTIASNPRLIRVTYVLLLIVSYFTIYNTIFDEKVSLVGDNASYYILGNSIANGDGYTNIQHSEKEAHYHYPPGYPVVIAAVVKVFSNDIITIKKLNGAFLLGAILLLFFIVKRLTENDHIAFSVSFITLLNYYILGYATIMMSEIPFLFFSLLCVLVFLKIDFSKPIFKNWLFFLLLICLSFSFYIRSVALALFVSMVCFLCFKKQWRYVVGLIGGFIVLYLPWMLRNSDAGNTYVSQLFLKNPYQPEQGSIGFSDLIERISINFGRYITKEIPSGMLSSNEVVYTDASAPITEWLLGFLLIIGIVFGIYKLQKFRTFILLYVLAFFALLMIWPYIWYGTRFLVPLIPLLIFLFIFGMISLLKWLQEKIIPKQLKHFTTITTVVLLSFWAFMYGSNSVSKLKDRAKGDYGDNYKNYFALADWVNKNADDASITAVRKEGLFYLFSKKNVTTYQKTLDKEAQLAYLKNKNVDYVVVEQLGFSSTSKYLVPVIDRYPNKFKTIKQLQNPNTYLMQFLPELGYSGAWKDGKRNGYGTYVWEDGQKYIGYWKNDVRHGEGAVSFATGERLEGVWTDGKLNGEVIKKTKNDVIIERSIYKNNVKIEVINEAN</sequence>
<proteinExistence type="predicted"/>
<comment type="caution">
    <text evidence="10">The sequence shown here is derived from an EMBL/GenBank/DDBJ whole genome shotgun (WGS) entry which is preliminary data.</text>
</comment>
<dbReference type="SMART" id="SM00698">
    <property type="entry name" value="MORN"/>
    <property type="match status" value="2"/>
</dbReference>
<keyword evidence="8 9" id="KW-0472">Membrane</keyword>
<reference evidence="10 11" key="1">
    <citation type="submission" date="2020-07" db="EMBL/GenBank/DDBJ databases">
        <title>Description of Kordia aestuariivivens sp. nov., isolated from a tidal flat.</title>
        <authorList>
            <person name="Park S."/>
            <person name="Yoon J.-H."/>
        </authorList>
    </citation>
    <scope>NUCLEOTIDE SEQUENCE [LARGE SCALE GENOMIC DNA]</scope>
    <source>
        <strain evidence="10 11">YSTF-M3</strain>
    </source>
</reference>